<organism evidence="2 3">
    <name type="scientific">Chitinophaga dinghuensis</name>
    <dbReference type="NCBI Taxonomy" id="1539050"/>
    <lineage>
        <taxon>Bacteria</taxon>
        <taxon>Pseudomonadati</taxon>
        <taxon>Bacteroidota</taxon>
        <taxon>Chitinophagia</taxon>
        <taxon>Chitinophagales</taxon>
        <taxon>Chitinophagaceae</taxon>
        <taxon>Chitinophaga</taxon>
    </lineage>
</organism>
<evidence type="ECO:0000313" key="3">
    <source>
        <dbReference type="Proteomes" id="UP000249819"/>
    </source>
</evidence>
<dbReference type="SUPFAM" id="SSF49265">
    <property type="entry name" value="Fibronectin type III"/>
    <property type="match status" value="1"/>
</dbReference>
<dbReference type="Proteomes" id="UP000249819">
    <property type="component" value="Unassembled WGS sequence"/>
</dbReference>
<dbReference type="AlphaFoldDB" id="A0A327VPC2"/>
<dbReference type="OrthoDB" id="1236981at2"/>
<gene>
    <name evidence="2" type="ORF">CLV59_1092</name>
</gene>
<feature type="non-terminal residue" evidence="2">
    <location>
        <position position="1"/>
    </location>
</feature>
<dbReference type="InterPro" id="IPR036116">
    <property type="entry name" value="FN3_sf"/>
</dbReference>
<evidence type="ECO:0000313" key="2">
    <source>
        <dbReference type="EMBL" id="RAJ75388.1"/>
    </source>
</evidence>
<sequence length="966" mass="99446">AADINIDSVQNVCLGDTVRLVPTSTTITNPVFLWYADQQKTTPITNGVNPATGVLTLTNLSTGTYTYYVSVSSNGNCANLAGDLKQVTVNVGRKATAADIQVTGNTTTCANTTVTLTASSTTVTNPVFRWYRDAALTQFIRSTSTFVTDTLTTTTTYYVTVQGVNACENAPGAAQSVTVTVTSALPAPTVSGAAICAGQTALVQVTNPDATVTYTWYNNQTRSVLLATADSFRTGPLTADTTLYVQASKAGCISQLVPAVITVNSVASPVVDANQPVCAGSSGTLVIKAPVNGVVYRWYNVPTGGTALNTDAGTSFITGPLNTSTIFYVEATGTSGCTGASGRVPVTAVITPAPGAPTLVTNNQTICAGGSVTFTIANPDPSVTYHWFTAAVNGTELTPTTPTTLTVNNVIATTTYYVSAVNAAGCSNAGGRTTATVNVNPAPTAPVVTIPNQVVCLNNSATFQVSNPDPALTYVWYGATNNDSLTTGTSFTTPVLTANMNYYVVAKNNTGCSSQSNTAVTVTVTNSIATPTVGANQTLCLGQTLTLNVINPVAGIVYHWYTTATGGTPVATGATVTFNGVIANTAYYVDASATAGNCTSSTRAMISVTVNSIPAAPAAANPGVTTCLNTTATLAVLNADPTLTYNWYTVQSGGTPVATGASVNVGPITTNTNYYVEDVNASGCPSAQRTLVTVTASTAPAAPQVSGNGQSQCPGSSYILTATSTTPGASFAWYTTATGGTPISQTSIFTTPAISQNTTYYVEASINGGCVSATRTAVPITVLAPLPAPVVTVTNKTATSITFTWTAIPGATGYVVSVGDSTHFVAPSTGATGTSHTVTNLQPNQNVTIYVRAIGVGTCQNSPITAVTDKTTNPNGNNCYVPNLFSPNGDGINDIEYVYGTAIAQLEFRIYNHWGQLVFESKDQRQGWDGTMNGVKQPVGVYVYILKATMQDGTVVTKKGNVTLMR</sequence>
<evidence type="ECO:0000259" key="1">
    <source>
        <dbReference type="PROSITE" id="PS50853"/>
    </source>
</evidence>
<proteinExistence type="predicted"/>
<dbReference type="InterPro" id="IPR036179">
    <property type="entry name" value="Ig-like_dom_sf"/>
</dbReference>
<dbReference type="InterPro" id="IPR013783">
    <property type="entry name" value="Ig-like_fold"/>
</dbReference>
<dbReference type="NCBIfam" id="TIGR04131">
    <property type="entry name" value="Bac_Flav_CTERM"/>
    <property type="match status" value="1"/>
</dbReference>
<dbReference type="Pfam" id="PF00041">
    <property type="entry name" value="fn3"/>
    <property type="match status" value="1"/>
</dbReference>
<protein>
    <submittedName>
        <fullName evidence="2">Gliding motility-associated-like protein</fullName>
    </submittedName>
</protein>
<dbReference type="SUPFAM" id="SSF48726">
    <property type="entry name" value="Immunoglobulin"/>
    <property type="match status" value="1"/>
</dbReference>
<dbReference type="InterPro" id="IPR044023">
    <property type="entry name" value="Ig_7"/>
</dbReference>
<dbReference type="SMART" id="SM00060">
    <property type="entry name" value="FN3"/>
    <property type="match status" value="2"/>
</dbReference>
<dbReference type="Gene3D" id="2.60.40.10">
    <property type="entry name" value="Immunoglobulins"/>
    <property type="match status" value="2"/>
</dbReference>
<dbReference type="RefSeq" id="WP_146616289.1">
    <property type="nucleotide sequence ID" value="NZ_QLMA01000009.1"/>
</dbReference>
<dbReference type="InterPro" id="IPR003961">
    <property type="entry name" value="FN3_dom"/>
</dbReference>
<keyword evidence="3" id="KW-1185">Reference proteome</keyword>
<comment type="caution">
    <text evidence="2">The sequence shown here is derived from an EMBL/GenBank/DDBJ whole genome shotgun (WGS) entry which is preliminary data.</text>
</comment>
<accession>A0A327VPC2</accession>
<dbReference type="CDD" id="cd00063">
    <property type="entry name" value="FN3"/>
    <property type="match status" value="1"/>
</dbReference>
<feature type="domain" description="Fibronectin type-III" evidence="1">
    <location>
        <begin position="786"/>
        <end position="875"/>
    </location>
</feature>
<name>A0A327VPC2_9BACT</name>
<dbReference type="Pfam" id="PF13585">
    <property type="entry name" value="CHU_C"/>
    <property type="match status" value="1"/>
</dbReference>
<dbReference type="InterPro" id="IPR026341">
    <property type="entry name" value="T9SS_type_B"/>
</dbReference>
<dbReference type="EMBL" id="QLMA01000009">
    <property type="protein sequence ID" value="RAJ75388.1"/>
    <property type="molecule type" value="Genomic_DNA"/>
</dbReference>
<reference evidence="2 3" key="1">
    <citation type="submission" date="2018-06" db="EMBL/GenBank/DDBJ databases">
        <title>Genomic Encyclopedia of Archaeal and Bacterial Type Strains, Phase II (KMG-II): from individual species to whole genera.</title>
        <authorList>
            <person name="Goeker M."/>
        </authorList>
    </citation>
    <scope>NUCLEOTIDE SEQUENCE [LARGE SCALE GENOMIC DNA]</scope>
    <source>
        <strain evidence="2 3">DSM 29821</strain>
    </source>
</reference>
<dbReference type="PROSITE" id="PS50853">
    <property type="entry name" value="FN3"/>
    <property type="match status" value="1"/>
</dbReference>
<dbReference type="Pfam" id="PF19081">
    <property type="entry name" value="Ig_7"/>
    <property type="match status" value="8"/>
</dbReference>